<dbReference type="HOGENOM" id="CLU_065914_0_0_1"/>
<reference evidence="3 4" key="1">
    <citation type="journal article" date="2008" name="Nature">
        <title>The Phaeodactylum genome reveals the evolutionary history of diatom genomes.</title>
        <authorList>
            <person name="Bowler C."/>
            <person name="Allen A.E."/>
            <person name="Badger J.H."/>
            <person name="Grimwood J."/>
            <person name="Jabbari K."/>
            <person name="Kuo A."/>
            <person name="Maheswari U."/>
            <person name="Martens C."/>
            <person name="Maumus F."/>
            <person name="Otillar R.P."/>
            <person name="Rayko E."/>
            <person name="Salamov A."/>
            <person name="Vandepoele K."/>
            <person name="Beszteri B."/>
            <person name="Gruber A."/>
            <person name="Heijde M."/>
            <person name="Katinka M."/>
            <person name="Mock T."/>
            <person name="Valentin K."/>
            <person name="Verret F."/>
            <person name="Berges J.A."/>
            <person name="Brownlee C."/>
            <person name="Cadoret J.P."/>
            <person name="Chiovitti A."/>
            <person name="Choi C.J."/>
            <person name="Coesel S."/>
            <person name="De Martino A."/>
            <person name="Detter J.C."/>
            <person name="Durkin C."/>
            <person name="Falciatore A."/>
            <person name="Fournet J."/>
            <person name="Haruta M."/>
            <person name="Huysman M.J."/>
            <person name="Jenkins B.D."/>
            <person name="Jiroutova K."/>
            <person name="Jorgensen R.E."/>
            <person name="Joubert Y."/>
            <person name="Kaplan A."/>
            <person name="Kroger N."/>
            <person name="Kroth P.G."/>
            <person name="La Roche J."/>
            <person name="Lindquist E."/>
            <person name="Lommer M."/>
            <person name="Martin-Jezequel V."/>
            <person name="Lopez P.J."/>
            <person name="Lucas S."/>
            <person name="Mangogna M."/>
            <person name="McGinnis K."/>
            <person name="Medlin L.K."/>
            <person name="Montsant A."/>
            <person name="Oudot-Le Secq M.P."/>
            <person name="Napoli C."/>
            <person name="Obornik M."/>
            <person name="Parker M.S."/>
            <person name="Petit J.L."/>
            <person name="Porcel B.M."/>
            <person name="Poulsen N."/>
            <person name="Robison M."/>
            <person name="Rychlewski L."/>
            <person name="Rynearson T.A."/>
            <person name="Schmutz J."/>
            <person name="Shapiro H."/>
            <person name="Siaut M."/>
            <person name="Stanley M."/>
            <person name="Sussman M.R."/>
            <person name="Taylor A.R."/>
            <person name="Vardi A."/>
            <person name="von Dassow P."/>
            <person name="Vyverman W."/>
            <person name="Willis A."/>
            <person name="Wyrwicz L.S."/>
            <person name="Rokhsar D.S."/>
            <person name="Weissenbach J."/>
            <person name="Armbrust E.V."/>
            <person name="Green B.R."/>
            <person name="Van de Peer Y."/>
            <person name="Grigoriev I.V."/>
        </authorList>
    </citation>
    <scope>NUCLEOTIDE SEQUENCE [LARGE SCALE GENOMIC DNA]</scope>
    <source>
        <strain evidence="3 4">CCAP 1055/1</strain>
    </source>
</reference>
<feature type="transmembrane region" description="Helical" evidence="2">
    <location>
        <begin position="184"/>
        <end position="206"/>
    </location>
</feature>
<feature type="transmembrane region" description="Helical" evidence="2">
    <location>
        <begin position="130"/>
        <end position="163"/>
    </location>
</feature>
<dbReference type="AlphaFoldDB" id="B7G9M9"/>
<feature type="region of interest" description="Disordered" evidence="1">
    <location>
        <begin position="286"/>
        <end position="312"/>
    </location>
</feature>
<keyword evidence="4" id="KW-1185">Reference proteome</keyword>
<evidence type="ECO:0000256" key="2">
    <source>
        <dbReference type="SAM" id="Phobius"/>
    </source>
</evidence>
<keyword evidence="2" id="KW-0812">Transmembrane</keyword>
<feature type="transmembrane region" description="Helical" evidence="2">
    <location>
        <begin position="72"/>
        <end position="96"/>
    </location>
</feature>
<dbReference type="PaxDb" id="2850-Phatr49145"/>
<organism evidence="3 4">
    <name type="scientific">Phaeodactylum tricornutum (strain CCAP 1055/1)</name>
    <dbReference type="NCBI Taxonomy" id="556484"/>
    <lineage>
        <taxon>Eukaryota</taxon>
        <taxon>Sar</taxon>
        <taxon>Stramenopiles</taxon>
        <taxon>Ochrophyta</taxon>
        <taxon>Bacillariophyta</taxon>
        <taxon>Bacillariophyceae</taxon>
        <taxon>Bacillariophycidae</taxon>
        <taxon>Naviculales</taxon>
        <taxon>Phaeodactylaceae</taxon>
        <taxon>Phaeodactylum</taxon>
    </lineage>
</organism>
<dbReference type="EMBL" id="CM000623">
    <property type="protein sequence ID" value="EEC44590.1"/>
    <property type="molecule type" value="Genomic_DNA"/>
</dbReference>
<evidence type="ECO:0000313" key="4">
    <source>
        <dbReference type="Proteomes" id="UP000000759"/>
    </source>
</evidence>
<protein>
    <submittedName>
        <fullName evidence="3">Uncharacterized protein</fullName>
    </submittedName>
</protein>
<dbReference type="InParanoid" id="B7G9M9"/>
<keyword evidence="2" id="KW-1133">Transmembrane helix</keyword>
<evidence type="ECO:0000256" key="1">
    <source>
        <dbReference type="SAM" id="MobiDB-lite"/>
    </source>
</evidence>
<dbReference type="Proteomes" id="UP000000759">
    <property type="component" value="Chromosome 21"/>
</dbReference>
<reference evidence="4" key="2">
    <citation type="submission" date="2008-08" db="EMBL/GenBank/DDBJ databases">
        <authorList>
            <consortium name="Diatom Consortium"/>
            <person name="Grigoriev I."/>
            <person name="Grimwood J."/>
            <person name="Kuo A."/>
            <person name="Otillar R.P."/>
            <person name="Salamov A."/>
            <person name="Detter J.C."/>
            <person name="Lindquist E."/>
            <person name="Shapiro H."/>
            <person name="Lucas S."/>
            <person name="Glavina del Rio T."/>
            <person name="Pitluck S."/>
            <person name="Rokhsar D."/>
            <person name="Bowler C."/>
        </authorList>
    </citation>
    <scope>GENOME REANNOTATION</scope>
    <source>
        <strain evidence="4">CCAP 1055/1</strain>
    </source>
</reference>
<feature type="transmembrane region" description="Helical" evidence="2">
    <location>
        <begin position="248"/>
        <end position="269"/>
    </location>
</feature>
<name>B7G9M9_PHATC</name>
<dbReference type="GeneID" id="7195647"/>
<sequence>MPQSTIPSAPSRRSASSTYDPALVQALFEQAYHLPGNDTAFQDWLAYMGNNHPILGLCLAHPAHPATRATRLLMLLASVTFGLVITNIFYLTWIYYEEDYEVELLALNTTTGVQLVDNTYGSVQVTTGMLILWFIGGMVHGVFDHVLWCMATGIFPCSGFPNVAKRSNNNNNNSNHTKGRERNWTLYIMIVIVMVSTAIATLGVVLNSAMNAEDRIDDVAQRAPAETLNSVDGAEVGEFMLGFALELVMAYVLYFPLGETILFTGILSCNGRLAMFAGRPQEIEQLREQQRPQAKTKSLQTESRIQSKQSAV</sequence>
<dbReference type="KEGG" id="pti:PHATRDRAFT_49145"/>
<gene>
    <name evidence="3" type="ORF">PHATRDRAFT_49145</name>
</gene>
<evidence type="ECO:0000313" key="3">
    <source>
        <dbReference type="EMBL" id="EEC44590.1"/>
    </source>
</evidence>
<feature type="compositionally biased region" description="Polar residues" evidence="1">
    <location>
        <begin position="291"/>
        <end position="312"/>
    </location>
</feature>
<proteinExistence type="predicted"/>
<keyword evidence="2" id="KW-0472">Membrane</keyword>
<dbReference type="RefSeq" id="XP_002183921.1">
    <property type="nucleotide sequence ID" value="XM_002183885.1"/>
</dbReference>
<accession>B7G9M9</accession>